<dbReference type="GO" id="GO:0009063">
    <property type="term" value="P:amino acid catabolic process"/>
    <property type="evidence" value="ECO:0007669"/>
    <property type="project" value="TreeGrafter"/>
</dbReference>
<dbReference type="EMBL" id="JACHIK010000004">
    <property type="protein sequence ID" value="MBB5042131.1"/>
    <property type="molecule type" value="Genomic_DNA"/>
</dbReference>
<accession>A0A7W7YTM7</accession>
<evidence type="ECO:0000256" key="6">
    <source>
        <dbReference type="ARBA" id="ARBA00047321"/>
    </source>
</evidence>
<dbReference type="Gene3D" id="1.20.1440.240">
    <property type="match status" value="1"/>
</dbReference>
<dbReference type="GO" id="GO:0050361">
    <property type="term" value="F:tryptophan 2-monooxygenase activity"/>
    <property type="evidence" value="ECO:0007669"/>
    <property type="project" value="UniProtKB-EC"/>
</dbReference>
<dbReference type="AlphaFoldDB" id="A0A7W7YTM7"/>
<evidence type="ECO:0000256" key="2">
    <source>
        <dbReference type="ARBA" id="ARBA00005833"/>
    </source>
</evidence>
<dbReference type="SUPFAM" id="SSF51905">
    <property type="entry name" value="FAD/NAD(P)-binding domain"/>
    <property type="match status" value="1"/>
</dbReference>
<dbReference type="PANTHER" id="PTHR10742:SF342">
    <property type="entry name" value="AMINE OXIDASE"/>
    <property type="match status" value="1"/>
</dbReference>
<name>A0A7W7YTM7_9HYPH</name>
<organism evidence="8 9">
    <name type="scientific">Shinella fusca</name>
    <dbReference type="NCBI Taxonomy" id="544480"/>
    <lineage>
        <taxon>Bacteria</taxon>
        <taxon>Pseudomonadati</taxon>
        <taxon>Pseudomonadota</taxon>
        <taxon>Alphaproteobacteria</taxon>
        <taxon>Hyphomicrobiales</taxon>
        <taxon>Rhizobiaceae</taxon>
        <taxon>Shinella</taxon>
    </lineage>
</organism>
<dbReference type="InterPro" id="IPR050281">
    <property type="entry name" value="Flavin_monoamine_oxidase"/>
</dbReference>
<evidence type="ECO:0000313" key="8">
    <source>
        <dbReference type="EMBL" id="MBB5042131.1"/>
    </source>
</evidence>
<comment type="catalytic activity">
    <reaction evidence="6">
        <text>L-tryptophan + O2 = indole-3-acetamide + CO2 + H2O</text>
        <dbReference type="Rhea" id="RHEA:16165"/>
        <dbReference type="ChEBI" id="CHEBI:15377"/>
        <dbReference type="ChEBI" id="CHEBI:15379"/>
        <dbReference type="ChEBI" id="CHEBI:16031"/>
        <dbReference type="ChEBI" id="CHEBI:16526"/>
        <dbReference type="ChEBI" id="CHEBI:57912"/>
        <dbReference type="EC" id="1.13.12.3"/>
    </reaction>
</comment>
<evidence type="ECO:0000256" key="1">
    <source>
        <dbReference type="ARBA" id="ARBA00004814"/>
    </source>
</evidence>
<dbReference type="GO" id="GO:0001716">
    <property type="term" value="F:L-amino-acid oxidase activity"/>
    <property type="evidence" value="ECO:0007669"/>
    <property type="project" value="TreeGrafter"/>
</dbReference>
<keyword evidence="5" id="KW-0073">Auxin biosynthesis</keyword>
<dbReference type="InterPro" id="IPR002937">
    <property type="entry name" value="Amino_oxidase"/>
</dbReference>
<dbReference type="RefSeq" id="WP_246434231.1">
    <property type="nucleotide sequence ID" value="NZ_JACHIK010000004.1"/>
</dbReference>
<evidence type="ECO:0000259" key="7">
    <source>
        <dbReference type="Pfam" id="PF01593"/>
    </source>
</evidence>
<keyword evidence="8" id="KW-0560">Oxidoreductase</keyword>
<dbReference type="InterPro" id="IPR036188">
    <property type="entry name" value="FAD/NAD-bd_sf"/>
</dbReference>
<comment type="caution">
    <text evidence="8">The sequence shown here is derived from an EMBL/GenBank/DDBJ whole genome shotgun (WGS) entry which is preliminary data.</text>
</comment>
<dbReference type="Gene3D" id="3.90.660.10">
    <property type="match status" value="1"/>
</dbReference>
<dbReference type="EC" id="1.13.12.3" evidence="3"/>
<evidence type="ECO:0000256" key="4">
    <source>
        <dbReference type="ARBA" id="ARBA00017871"/>
    </source>
</evidence>
<sequence>MMNEQPFIGMSRRRLLQMIGLTAGTAAMYQAMTTLGLAAESGYKGPVKLEGDPKGASVLILGAGLAGMLAAMEMRQAGYKVKILEYNNRAGGRNWTIRGGDTVTELGGFTQKCEFDEGLYINPGPWRIPYHHNGLLAYCRRLGVQLEPFQQLNHNAFLHSTKGFGGKPQRVRDVKIDFQGHVSELLAKVVQKGKLEEGVGKEDQEMLLEALRSWGALDKDYSYAKGAVSGEFRGYAKDPGGGLGAEPVPGEPLAFNDLLSSGLWGSLANFALYEFQTTMFQPVGGMGRIGDAFAKEVKDLITFNAKVVKIEQGDKGVTVTYEDAQKPGETRTESADWCVCTIPLTILSQIDIQVSDKMKAAIGAVPYASSVKVGLQMKRRFWEEDELIFGGVTYTDLPITNISYPSTDYNRGGKGVLLGCYTWNGPASYAFTAMKPEDRVKAVVEQGTIIHPQYKDEFENGVSWAWHRSPFTLGCAGDWTEEARKQHYDNLCQIDGRIVLAGEHASYIPAWQEGAILSSLDAIERLHKRVMQG</sequence>
<dbReference type="PANTHER" id="PTHR10742">
    <property type="entry name" value="FLAVIN MONOAMINE OXIDASE"/>
    <property type="match status" value="1"/>
</dbReference>
<comment type="pathway">
    <text evidence="1">Plant hormone metabolism; auxin biosynthesis.</text>
</comment>
<evidence type="ECO:0000256" key="5">
    <source>
        <dbReference type="ARBA" id="ARBA00023070"/>
    </source>
</evidence>
<dbReference type="Proteomes" id="UP000535406">
    <property type="component" value="Unassembled WGS sequence"/>
</dbReference>
<reference evidence="8 9" key="1">
    <citation type="submission" date="2020-08" db="EMBL/GenBank/DDBJ databases">
        <title>Genomic Encyclopedia of Type Strains, Phase IV (KMG-IV): sequencing the most valuable type-strain genomes for metagenomic binning, comparative biology and taxonomic classification.</title>
        <authorList>
            <person name="Goeker M."/>
        </authorList>
    </citation>
    <scope>NUCLEOTIDE SEQUENCE [LARGE SCALE GENOMIC DNA]</scope>
    <source>
        <strain evidence="8 9">DSM 21319</strain>
    </source>
</reference>
<keyword evidence="9" id="KW-1185">Reference proteome</keyword>
<dbReference type="InterPro" id="IPR006311">
    <property type="entry name" value="TAT_signal"/>
</dbReference>
<dbReference type="SUPFAM" id="SSF54373">
    <property type="entry name" value="FAD-linked reductases, C-terminal domain"/>
    <property type="match status" value="1"/>
</dbReference>
<dbReference type="PROSITE" id="PS51318">
    <property type="entry name" value="TAT"/>
    <property type="match status" value="1"/>
</dbReference>
<proteinExistence type="inferred from homology"/>
<protein>
    <recommendedName>
        <fullName evidence="4">Tryptophan 2-monooxygenase</fullName>
        <ecNumber evidence="3">1.13.12.3</ecNumber>
    </recommendedName>
</protein>
<comment type="similarity">
    <text evidence="2">Belongs to the tryptophan 2-monooxygenase family.</text>
</comment>
<feature type="domain" description="Amine oxidase" evidence="7">
    <location>
        <begin position="65"/>
        <end position="522"/>
    </location>
</feature>
<dbReference type="GO" id="GO:0009851">
    <property type="term" value="P:auxin biosynthetic process"/>
    <property type="evidence" value="ECO:0007669"/>
    <property type="project" value="UniProtKB-KW"/>
</dbReference>
<evidence type="ECO:0000256" key="3">
    <source>
        <dbReference type="ARBA" id="ARBA00012535"/>
    </source>
</evidence>
<dbReference type="Pfam" id="PF01593">
    <property type="entry name" value="Amino_oxidase"/>
    <property type="match status" value="1"/>
</dbReference>
<dbReference type="Gene3D" id="3.50.50.60">
    <property type="entry name" value="FAD/NAD(P)-binding domain"/>
    <property type="match status" value="1"/>
</dbReference>
<gene>
    <name evidence="8" type="ORF">HNQ66_001527</name>
</gene>
<evidence type="ECO:0000313" key="9">
    <source>
        <dbReference type="Proteomes" id="UP000535406"/>
    </source>
</evidence>